<reference evidence="2 3" key="1">
    <citation type="submission" date="2022-06" db="EMBL/GenBank/DDBJ databases">
        <title>New Species of the Genus Actinoplanes, ActinopZanes ferrugineus.</title>
        <authorList>
            <person name="Ding P."/>
        </authorList>
    </citation>
    <scope>NUCLEOTIDE SEQUENCE [LARGE SCALE GENOMIC DNA]</scope>
    <source>
        <strain evidence="2 3">TRM88003</strain>
    </source>
</reference>
<evidence type="ECO:0000259" key="1">
    <source>
        <dbReference type="PROSITE" id="PS51186"/>
    </source>
</evidence>
<dbReference type="EMBL" id="JAMYJR010000009">
    <property type="protein sequence ID" value="MCO8270970.1"/>
    <property type="molecule type" value="Genomic_DNA"/>
</dbReference>
<dbReference type="Gene3D" id="3.40.630.30">
    <property type="match status" value="1"/>
</dbReference>
<keyword evidence="3" id="KW-1185">Reference proteome</keyword>
<evidence type="ECO:0000313" key="3">
    <source>
        <dbReference type="Proteomes" id="UP001523369"/>
    </source>
</evidence>
<sequence>MSDTYSRTSRTTATRYRERMHYDRALAHAILDEAYDCTVGFVAEGEPRLLPTLHVRVGETLYLHGSSGGRMGLSARGGEVPVAVSVTLLDGIVYARSHVHHSANYRSVVVHGSARLVTDPDEKKAAMAALVDKVGAGRAADSRPPDKREMAETSVLALPLVEVSARARTGGVIDEDDDLGLPHWAGVLPVRRVFGPPAPADDVAVAEPAYLPGGELPWATPVPLTGRHVRLEPLTTGHAAGLIEAIGDDEVWRHIPAHRPQTVGEMRDYIARLLSLRWSGSQVSWAQVEPSTGRVLGMTCYHDVDPDRRALAIGHTIVGQPWWRTGVNTEAKLLLLTHAFDELGAERVFWYTDIRNERSQQAIARLGAVREGVLRRHKQRPDGSWRDTVVFGVTAEEWPEVGRRLRERLAAGTVA</sequence>
<dbReference type="Pfam" id="PF12900">
    <property type="entry name" value="Pyridox_ox_2"/>
    <property type="match status" value="1"/>
</dbReference>
<comment type="caution">
    <text evidence="2">The sequence shown here is derived from an EMBL/GenBank/DDBJ whole genome shotgun (WGS) entry which is preliminary data.</text>
</comment>
<gene>
    <name evidence="2" type="ORF">M1L60_10235</name>
</gene>
<organism evidence="2 3">
    <name type="scientific">Paractinoplanes aksuensis</name>
    <dbReference type="NCBI Taxonomy" id="2939490"/>
    <lineage>
        <taxon>Bacteria</taxon>
        <taxon>Bacillati</taxon>
        <taxon>Actinomycetota</taxon>
        <taxon>Actinomycetes</taxon>
        <taxon>Micromonosporales</taxon>
        <taxon>Micromonosporaceae</taxon>
        <taxon>Paractinoplanes</taxon>
    </lineage>
</organism>
<dbReference type="PROSITE" id="PS51186">
    <property type="entry name" value="GNAT"/>
    <property type="match status" value="1"/>
</dbReference>
<dbReference type="InterPro" id="IPR016181">
    <property type="entry name" value="Acyl_CoA_acyltransferase"/>
</dbReference>
<proteinExistence type="predicted"/>
<evidence type="ECO:0000313" key="2">
    <source>
        <dbReference type="EMBL" id="MCO8270970.1"/>
    </source>
</evidence>
<dbReference type="PANTHER" id="PTHR43610">
    <property type="entry name" value="BLL6696 PROTEIN"/>
    <property type="match status" value="1"/>
</dbReference>
<dbReference type="Gene3D" id="2.30.110.10">
    <property type="entry name" value="Electron Transport, Fmn-binding Protein, Chain A"/>
    <property type="match status" value="1"/>
</dbReference>
<dbReference type="Pfam" id="PF13302">
    <property type="entry name" value="Acetyltransf_3"/>
    <property type="match status" value="1"/>
</dbReference>
<dbReference type="RefSeq" id="WP_253237085.1">
    <property type="nucleotide sequence ID" value="NZ_JAMYJR010000009.1"/>
</dbReference>
<dbReference type="InterPro" id="IPR024747">
    <property type="entry name" value="Pyridox_Oxase-rel"/>
</dbReference>
<dbReference type="PANTHER" id="PTHR43610:SF1">
    <property type="entry name" value="N-ACETYLTRANSFERASE DOMAIN-CONTAINING PROTEIN"/>
    <property type="match status" value="1"/>
</dbReference>
<protein>
    <submittedName>
        <fullName evidence="2">Bifunctional pyridoxamine 5'-phosphate oxidase family protein/GNAT family N-acetyltransferase</fullName>
    </submittedName>
</protein>
<name>A0ABT1DLR2_9ACTN</name>
<feature type="domain" description="N-acetyltransferase" evidence="1">
    <location>
        <begin position="229"/>
        <end position="396"/>
    </location>
</feature>
<dbReference type="InterPro" id="IPR000182">
    <property type="entry name" value="GNAT_dom"/>
</dbReference>
<dbReference type="SUPFAM" id="SSF50475">
    <property type="entry name" value="FMN-binding split barrel"/>
    <property type="match status" value="1"/>
</dbReference>
<accession>A0ABT1DLR2</accession>
<dbReference type="SUPFAM" id="SSF55729">
    <property type="entry name" value="Acyl-CoA N-acyltransferases (Nat)"/>
    <property type="match status" value="1"/>
</dbReference>
<dbReference type="InterPro" id="IPR012349">
    <property type="entry name" value="Split_barrel_FMN-bd"/>
</dbReference>
<dbReference type="Proteomes" id="UP001523369">
    <property type="component" value="Unassembled WGS sequence"/>
</dbReference>